<dbReference type="PANTHER" id="PTHR21094">
    <property type="entry name" value="GOS-28 SNARE- RELATED"/>
    <property type="match status" value="1"/>
</dbReference>
<keyword evidence="4 9" id="KW-0812">Transmembrane</keyword>
<accession>A0A376B346</accession>
<proteinExistence type="inferred from homology"/>
<dbReference type="GO" id="GO:0000139">
    <property type="term" value="C:Golgi membrane"/>
    <property type="evidence" value="ECO:0007669"/>
    <property type="project" value="UniProtKB-SubCell"/>
</dbReference>
<evidence type="ECO:0000256" key="9">
    <source>
        <dbReference type="SAM" id="Phobius"/>
    </source>
</evidence>
<gene>
    <name evidence="10" type="ORF">SCODWIG_00832</name>
</gene>
<evidence type="ECO:0000256" key="3">
    <source>
        <dbReference type="ARBA" id="ARBA00022448"/>
    </source>
</evidence>
<reference evidence="11" key="1">
    <citation type="submission" date="2018-06" db="EMBL/GenBank/DDBJ databases">
        <authorList>
            <person name="Guldener U."/>
        </authorList>
    </citation>
    <scope>NUCLEOTIDE SEQUENCE [LARGE SCALE GENOMIC DNA]</scope>
    <source>
        <strain evidence="11">UTAD17</strain>
    </source>
</reference>
<keyword evidence="7" id="KW-0333">Golgi apparatus</keyword>
<dbReference type="EMBL" id="UFAJ01000086">
    <property type="protein sequence ID" value="SSD59071.1"/>
    <property type="molecule type" value="Genomic_DNA"/>
</dbReference>
<evidence type="ECO:0000256" key="8">
    <source>
        <dbReference type="ARBA" id="ARBA00023136"/>
    </source>
</evidence>
<sequence>MPITFTDYYQQLPKLRNFLRTHCNKIIYFNSYEELPHLNQQSFRAISNDLERHFNYPLDSIIDFQVKIIPINNGEVNIPKEYILRGVIKYNEEYMQPCFIFRLTKEEEIGCGHSSKTIISTININEIYRVASKNGYEFPIMSDLVSLPFASDDYSIWEVVHSCDIDMVVNGNDDNIGEYLQRWCSIISLESKSQELLTKYSSYAQATSSTKSTSESKLDEQIESNFNDRSKIIENLTRLVDNTSSKLAQLQHHRENLAESQKQFFALRSCIQQERNKLNLLANIKKDILQDQENAQSQNNNTNEDDYINEESRKIEQTHGVVDNLIQQAWETREQFMTQRRVLQNAQTKMFGVLGRIPGVNTLIGKINTRRKKNAIILASLITFCILLLFFTY</sequence>
<dbReference type="AlphaFoldDB" id="A0A376B346"/>
<dbReference type="GO" id="GO:0005801">
    <property type="term" value="C:cis-Golgi network"/>
    <property type="evidence" value="ECO:0007669"/>
    <property type="project" value="InterPro"/>
</dbReference>
<evidence type="ECO:0000313" key="10">
    <source>
        <dbReference type="EMBL" id="SSD59071.1"/>
    </source>
</evidence>
<dbReference type="GO" id="GO:0005797">
    <property type="term" value="C:Golgi medial cisterna"/>
    <property type="evidence" value="ECO:0007669"/>
    <property type="project" value="TreeGrafter"/>
</dbReference>
<dbReference type="InterPro" id="IPR023601">
    <property type="entry name" value="Golgi_SNAP_su1"/>
</dbReference>
<dbReference type="VEuPathDB" id="FungiDB:SCODWIG_00832"/>
<evidence type="ECO:0000256" key="4">
    <source>
        <dbReference type="ARBA" id="ARBA00022692"/>
    </source>
</evidence>
<dbReference type="GO" id="GO:0031201">
    <property type="term" value="C:SNARE complex"/>
    <property type="evidence" value="ECO:0007669"/>
    <property type="project" value="TreeGrafter"/>
</dbReference>
<dbReference type="Pfam" id="PF12352">
    <property type="entry name" value="V-SNARE_C"/>
    <property type="match status" value="1"/>
</dbReference>
<dbReference type="Gene3D" id="3.30.1460.50">
    <property type="match status" value="1"/>
</dbReference>
<dbReference type="PANTHER" id="PTHR21094:SF2">
    <property type="entry name" value="GOLGI SNAP RECEPTOR COMPLEX MEMBER 1"/>
    <property type="match status" value="1"/>
</dbReference>
<evidence type="ECO:0008006" key="12">
    <source>
        <dbReference type="Google" id="ProtNLM"/>
    </source>
</evidence>
<name>A0A376B346_9ASCO</name>
<protein>
    <recommendedName>
        <fullName evidence="12">Golgi SNAP receptor complex member 1</fullName>
    </recommendedName>
</protein>
<evidence type="ECO:0000256" key="7">
    <source>
        <dbReference type="ARBA" id="ARBA00023034"/>
    </source>
</evidence>
<dbReference type="GO" id="GO:0048219">
    <property type="term" value="P:inter-Golgi cisterna vesicle-mediated transport"/>
    <property type="evidence" value="ECO:0007669"/>
    <property type="project" value="TreeGrafter"/>
</dbReference>
<comment type="subcellular location">
    <subcellularLocation>
        <location evidence="1">Golgi apparatus membrane</location>
        <topology evidence="1">Single-pass type IV membrane protein</topology>
    </subcellularLocation>
</comment>
<dbReference type="GO" id="GO:0006906">
    <property type="term" value="P:vesicle fusion"/>
    <property type="evidence" value="ECO:0007669"/>
    <property type="project" value="TreeGrafter"/>
</dbReference>
<dbReference type="GO" id="GO:0006888">
    <property type="term" value="P:endoplasmic reticulum to Golgi vesicle-mediated transport"/>
    <property type="evidence" value="ECO:0007669"/>
    <property type="project" value="InterPro"/>
</dbReference>
<keyword evidence="8 9" id="KW-0472">Membrane</keyword>
<evidence type="ECO:0000313" key="11">
    <source>
        <dbReference type="Proteomes" id="UP000262825"/>
    </source>
</evidence>
<evidence type="ECO:0000256" key="1">
    <source>
        <dbReference type="ARBA" id="ARBA00004409"/>
    </source>
</evidence>
<keyword evidence="11" id="KW-1185">Reference proteome</keyword>
<comment type="similarity">
    <text evidence="2">Belongs to the GOSR1 family.</text>
</comment>
<evidence type="ECO:0000256" key="2">
    <source>
        <dbReference type="ARBA" id="ARBA00008473"/>
    </source>
</evidence>
<organism evidence="10 11">
    <name type="scientific">Saccharomycodes ludwigii</name>
    <dbReference type="NCBI Taxonomy" id="36035"/>
    <lineage>
        <taxon>Eukaryota</taxon>
        <taxon>Fungi</taxon>
        <taxon>Dikarya</taxon>
        <taxon>Ascomycota</taxon>
        <taxon>Saccharomycotina</taxon>
        <taxon>Saccharomycetes</taxon>
        <taxon>Saccharomycodales</taxon>
        <taxon>Saccharomycodaceae</taxon>
        <taxon>Saccharomycodes</taxon>
    </lineage>
</organism>
<evidence type="ECO:0000256" key="6">
    <source>
        <dbReference type="ARBA" id="ARBA00022989"/>
    </source>
</evidence>
<keyword evidence="3" id="KW-0813">Transport</keyword>
<dbReference type="GO" id="GO:0005484">
    <property type="term" value="F:SNAP receptor activity"/>
    <property type="evidence" value="ECO:0007669"/>
    <property type="project" value="TreeGrafter"/>
</dbReference>
<dbReference type="GO" id="GO:0015031">
    <property type="term" value="P:protein transport"/>
    <property type="evidence" value="ECO:0007669"/>
    <property type="project" value="UniProtKB-KW"/>
</dbReference>
<evidence type="ECO:0000256" key="5">
    <source>
        <dbReference type="ARBA" id="ARBA00022927"/>
    </source>
</evidence>
<feature type="transmembrane region" description="Helical" evidence="9">
    <location>
        <begin position="375"/>
        <end position="392"/>
    </location>
</feature>
<dbReference type="Proteomes" id="UP000262825">
    <property type="component" value="Unassembled WGS sequence"/>
</dbReference>
<keyword evidence="6 9" id="KW-1133">Transmembrane helix</keyword>
<keyword evidence="5" id="KW-0653">Protein transport</keyword>